<evidence type="ECO:0000256" key="5">
    <source>
        <dbReference type="SAM" id="Phobius"/>
    </source>
</evidence>
<gene>
    <name evidence="7" type="ORF">FLP23_11150</name>
</gene>
<evidence type="ECO:0000256" key="3">
    <source>
        <dbReference type="ARBA" id="ARBA00022989"/>
    </source>
</evidence>
<feature type="domain" description="DUF202" evidence="6">
    <location>
        <begin position="8"/>
        <end position="71"/>
    </location>
</feature>
<keyword evidence="4 5" id="KW-0472">Membrane</keyword>
<dbReference type="GO" id="GO:0012505">
    <property type="term" value="C:endomembrane system"/>
    <property type="evidence" value="ECO:0007669"/>
    <property type="project" value="UniProtKB-SubCell"/>
</dbReference>
<sequence>MSGSVARDPGLQPERTLLAWRRTALALVAASAVATRWLAVELGPFAGVLSAVGVLAAVFALVAAQRRYRRVTAGFAAADARRAPLPAAGAALALVAASAVLVGFAGAALVVVLALGAR</sequence>
<evidence type="ECO:0000256" key="1">
    <source>
        <dbReference type="ARBA" id="ARBA00004127"/>
    </source>
</evidence>
<feature type="transmembrane region" description="Helical" evidence="5">
    <location>
        <begin position="45"/>
        <end position="64"/>
    </location>
</feature>
<name>A0A5C1YC92_9MICO</name>
<dbReference type="EMBL" id="CP043504">
    <property type="protein sequence ID" value="QEO10507.1"/>
    <property type="molecule type" value="Genomic_DNA"/>
</dbReference>
<feature type="transmembrane region" description="Helical" evidence="5">
    <location>
        <begin position="85"/>
        <end position="115"/>
    </location>
</feature>
<organism evidence="7 8">
    <name type="scientific">Protaetiibacter larvae</name>
    <dbReference type="NCBI Taxonomy" id="2592654"/>
    <lineage>
        <taxon>Bacteria</taxon>
        <taxon>Bacillati</taxon>
        <taxon>Actinomycetota</taxon>
        <taxon>Actinomycetes</taxon>
        <taxon>Micrococcales</taxon>
        <taxon>Microbacteriaceae</taxon>
        <taxon>Protaetiibacter</taxon>
    </lineage>
</organism>
<keyword evidence="8" id="KW-1185">Reference proteome</keyword>
<evidence type="ECO:0000259" key="6">
    <source>
        <dbReference type="Pfam" id="PF02656"/>
    </source>
</evidence>
<dbReference type="Proteomes" id="UP000322159">
    <property type="component" value="Chromosome"/>
</dbReference>
<protein>
    <submittedName>
        <fullName evidence="7">DUF202 domain-containing protein</fullName>
    </submittedName>
</protein>
<keyword evidence="3 5" id="KW-1133">Transmembrane helix</keyword>
<comment type="subcellular location">
    <subcellularLocation>
        <location evidence="1">Endomembrane system</location>
        <topology evidence="1">Multi-pass membrane protein</topology>
    </subcellularLocation>
</comment>
<reference evidence="7 8" key="1">
    <citation type="submission" date="2019-09" db="EMBL/GenBank/DDBJ databases">
        <title>Genome sequencing of strain KACC 19322.</title>
        <authorList>
            <person name="Heo J."/>
            <person name="Kim S.-J."/>
            <person name="Kim J.-S."/>
            <person name="Hong S.-B."/>
            <person name="Kwon S.-W."/>
        </authorList>
    </citation>
    <scope>NUCLEOTIDE SEQUENCE [LARGE SCALE GENOMIC DNA]</scope>
    <source>
        <strain evidence="7 8">KACC 19322</strain>
    </source>
</reference>
<evidence type="ECO:0000256" key="2">
    <source>
        <dbReference type="ARBA" id="ARBA00022692"/>
    </source>
</evidence>
<evidence type="ECO:0000313" key="8">
    <source>
        <dbReference type="Proteomes" id="UP000322159"/>
    </source>
</evidence>
<keyword evidence="2 5" id="KW-0812">Transmembrane</keyword>
<dbReference type="InterPro" id="IPR003807">
    <property type="entry name" value="DUF202"/>
</dbReference>
<dbReference type="Pfam" id="PF02656">
    <property type="entry name" value="DUF202"/>
    <property type="match status" value="1"/>
</dbReference>
<accession>A0A5C1YC92</accession>
<proteinExistence type="predicted"/>
<dbReference type="AlphaFoldDB" id="A0A5C1YC92"/>
<dbReference type="KEGG" id="lyk:FLP23_11150"/>
<evidence type="ECO:0000256" key="4">
    <source>
        <dbReference type="ARBA" id="ARBA00023136"/>
    </source>
</evidence>
<evidence type="ECO:0000313" key="7">
    <source>
        <dbReference type="EMBL" id="QEO10507.1"/>
    </source>
</evidence>